<protein>
    <submittedName>
        <fullName evidence="2">GNAT family N-acetyltransferase</fullName>
    </submittedName>
</protein>
<sequence>MTVTIPVIETDRLVLRAPALADHAPLCAYFQDPRSHWNGGPLDAVAVGRALMATVGQWHLRGFGLWFLETRDTQAFAGFAGIFMPFDWPEPELGYAVTAAHEGTGLAAEAVTAARQAAATHFGLTRLASYISPENTRSQAFARRLGASLETVTTLRGAQTQIWRHPEVAP</sequence>
<accession>A0ABU6HEQ5</accession>
<dbReference type="InterPro" id="IPR051531">
    <property type="entry name" value="N-acetyltransferase"/>
</dbReference>
<dbReference type="SUPFAM" id="SSF55729">
    <property type="entry name" value="Acyl-CoA N-acyltransferases (Nat)"/>
    <property type="match status" value="1"/>
</dbReference>
<evidence type="ECO:0000313" key="2">
    <source>
        <dbReference type="EMBL" id="MEC3860771.1"/>
    </source>
</evidence>
<evidence type="ECO:0000313" key="3">
    <source>
        <dbReference type="Proteomes" id="UP001348149"/>
    </source>
</evidence>
<reference evidence="2 3" key="1">
    <citation type="submission" date="2024-01" db="EMBL/GenBank/DDBJ databases">
        <title>Mesobacterium rodlantinim sp. nov., isolated from shallow sea hydrothermal systems off Kueishantao Island.</title>
        <authorList>
            <person name="Su Z."/>
            <person name="Tang K."/>
        </authorList>
    </citation>
    <scope>NUCLEOTIDE SEQUENCE [LARGE SCALE GENOMIC DNA]</scope>
    <source>
        <strain evidence="2 3">TK19101</strain>
    </source>
</reference>
<name>A0ABU6HEQ5_9RHOB</name>
<dbReference type="RefSeq" id="WP_326296394.1">
    <property type="nucleotide sequence ID" value="NZ_JAYLLH010000005.1"/>
</dbReference>
<dbReference type="Proteomes" id="UP001348149">
    <property type="component" value="Unassembled WGS sequence"/>
</dbReference>
<organism evidence="2 3">
    <name type="scientific">Mesobacterium hydrothermale</name>
    <dbReference type="NCBI Taxonomy" id="3111907"/>
    <lineage>
        <taxon>Bacteria</taxon>
        <taxon>Pseudomonadati</taxon>
        <taxon>Pseudomonadota</taxon>
        <taxon>Alphaproteobacteria</taxon>
        <taxon>Rhodobacterales</taxon>
        <taxon>Roseobacteraceae</taxon>
        <taxon>Mesobacterium</taxon>
    </lineage>
</organism>
<dbReference type="Pfam" id="PF13302">
    <property type="entry name" value="Acetyltransf_3"/>
    <property type="match status" value="1"/>
</dbReference>
<dbReference type="PROSITE" id="PS51186">
    <property type="entry name" value="GNAT"/>
    <property type="match status" value="1"/>
</dbReference>
<dbReference type="Gene3D" id="3.40.630.30">
    <property type="match status" value="1"/>
</dbReference>
<feature type="domain" description="N-acetyltransferase" evidence="1">
    <location>
        <begin position="13"/>
        <end position="168"/>
    </location>
</feature>
<proteinExistence type="predicted"/>
<gene>
    <name evidence="2" type="ORF">VK792_05700</name>
</gene>
<dbReference type="EMBL" id="JAYLLH010000005">
    <property type="protein sequence ID" value="MEC3860771.1"/>
    <property type="molecule type" value="Genomic_DNA"/>
</dbReference>
<keyword evidence="3" id="KW-1185">Reference proteome</keyword>
<dbReference type="PANTHER" id="PTHR43792:SF1">
    <property type="entry name" value="N-ACETYLTRANSFERASE DOMAIN-CONTAINING PROTEIN"/>
    <property type="match status" value="1"/>
</dbReference>
<comment type="caution">
    <text evidence="2">The sequence shown here is derived from an EMBL/GenBank/DDBJ whole genome shotgun (WGS) entry which is preliminary data.</text>
</comment>
<dbReference type="PANTHER" id="PTHR43792">
    <property type="entry name" value="GNAT FAMILY, PUTATIVE (AFU_ORTHOLOGUE AFUA_3G00765)-RELATED-RELATED"/>
    <property type="match status" value="1"/>
</dbReference>
<dbReference type="InterPro" id="IPR016181">
    <property type="entry name" value="Acyl_CoA_acyltransferase"/>
</dbReference>
<evidence type="ECO:0000259" key="1">
    <source>
        <dbReference type="PROSITE" id="PS51186"/>
    </source>
</evidence>
<dbReference type="InterPro" id="IPR000182">
    <property type="entry name" value="GNAT_dom"/>
</dbReference>